<keyword evidence="3" id="KW-1185">Reference proteome</keyword>
<evidence type="ECO:0000313" key="2">
    <source>
        <dbReference type="EMBL" id="KAK6003962.1"/>
    </source>
</evidence>
<reference evidence="2 3" key="1">
    <citation type="submission" date="2023-11" db="EMBL/GenBank/DDBJ databases">
        <title>Draft genome sequence and annotation of the polyextremotolerant black yeast-like fungus Aureobasidium pullulans NRRL 62042.</title>
        <authorList>
            <person name="Dielentheis-Frenken M.R.E."/>
            <person name="Wibberg D."/>
            <person name="Blank L.M."/>
            <person name="Tiso T."/>
        </authorList>
    </citation>
    <scope>NUCLEOTIDE SEQUENCE [LARGE SCALE GENOMIC DNA]</scope>
    <source>
        <strain evidence="2 3">NRRL 62042</strain>
    </source>
</reference>
<accession>A0ABR0THQ7</accession>
<organism evidence="2 3">
    <name type="scientific">Aureobasidium pullulans</name>
    <name type="common">Black yeast</name>
    <name type="synonym">Pullularia pullulans</name>
    <dbReference type="NCBI Taxonomy" id="5580"/>
    <lineage>
        <taxon>Eukaryota</taxon>
        <taxon>Fungi</taxon>
        <taxon>Dikarya</taxon>
        <taxon>Ascomycota</taxon>
        <taxon>Pezizomycotina</taxon>
        <taxon>Dothideomycetes</taxon>
        <taxon>Dothideomycetidae</taxon>
        <taxon>Dothideales</taxon>
        <taxon>Saccotheciaceae</taxon>
        <taxon>Aureobasidium</taxon>
    </lineage>
</organism>
<sequence>MPSHQFTSTLPSKEEPKARPYNHTDTWTSSVMSNQACHFLRLPLELRLMVYDYVFNTQVEVTLVHPLSHISEQISDEVMPILIRRSSGFFWTAIACDEEWYLAIQPFKEIWRMRLTNAAEKPLDATPAL</sequence>
<gene>
    <name evidence="2" type="ORF">QM012_008812</name>
</gene>
<dbReference type="EMBL" id="JASGXD010000008">
    <property type="protein sequence ID" value="KAK6003962.1"/>
    <property type="molecule type" value="Genomic_DNA"/>
</dbReference>
<protein>
    <recommendedName>
        <fullName evidence="4">F-box domain-containing protein</fullName>
    </recommendedName>
</protein>
<evidence type="ECO:0000313" key="3">
    <source>
        <dbReference type="Proteomes" id="UP001341245"/>
    </source>
</evidence>
<dbReference type="Proteomes" id="UP001341245">
    <property type="component" value="Unassembled WGS sequence"/>
</dbReference>
<feature type="compositionally biased region" description="Polar residues" evidence="1">
    <location>
        <begin position="1"/>
        <end position="11"/>
    </location>
</feature>
<evidence type="ECO:0000256" key="1">
    <source>
        <dbReference type="SAM" id="MobiDB-lite"/>
    </source>
</evidence>
<feature type="region of interest" description="Disordered" evidence="1">
    <location>
        <begin position="1"/>
        <end position="22"/>
    </location>
</feature>
<comment type="caution">
    <text evidence="2">The sequence shown here is derived from an EMBL/GenBank/DDBJ whole genome shotgun (WGS) entry which is preliminary data.</text>
</comment>
<name>A0ABR0THQ7_AURPU</name>
<evidence type="ECO:0008006" key="4">
    <source>
        <dbReference type="Google" id="ProtNLM"/>
    </source>
</evidence>
<proteinExistence type="predicted"/>